<feature type="region of interest" description="Disordered" evidence="1">
    <location>
        <begin position="177"/>
        <end position="206"/>
    </location>
</feature>
<feature type="compositionally biased region" description="Polar residues" evidence="1">
    <location>
        <begin position="354"/>
        <end position="373"/>
    </location>
</feature>
<protein>
    <submittedName>
        <fullName evidence="2">Uncharacterized protein</fullName>
    </submittedName>
</protein>
<accession>A0A8X7RYK0</accession>
<organism evidence="2 3">
    <name type="scientific">Brassica carinata</name>
    <name type="common">Ethiopian mustard</name>
    <name type="synonym">Abyssinian cabbage</name>
    <dbReference type="NCBI Taxonomy" id="52824"/>
    <lineage>
        <taxon>Eukaryota</taxon>
        <taxon>Viridiplantae</taxon>
        <taxon>Streptophyta</taxon>
        <taxon>Embryophyta</taxon>
        <taxon>Tracheophyta</taxon>
        <taxon>Spermatophyta</taxon>
        <taxon>Magnoliopsida</taxon>
        <taxon>eudicotyledons</taxon>
        <taxon>Gunneridae</taxon>
        <taxon>Pentapetalae</taxon>
        <taxon>rosids</taxon>
        <taxon>malvids</taxon>
        <taxon>Brassicales</taxon>
        <taxon>Brassicaceae</taxon>
        <taxon>Brassiceae</taxon>
        <taxon>Brassica</taxon>
    </lineage>
</organism>
<reference evidence="2 3" key="1">
    <citation type="submission" date="2020-02" db="EMBL/GenBank/DDBJ databases">
        <authorList>
            <person name="Ma Q."/>
            <person name="Huang Y."/>
            <person name="Song X."/>
            <person name="Pei D."/>
        </authorList>
    </citation>
    <scope>NUCLEOTIDE SEQUENCE [LARGE SCALE GENOMIC DNA]</scope>
    <source>
        <strain evidence="2">Sxm20200214</strain>
        <tissue evidence="2">Leaf</tissue>
    </source>
</reference>
<keyword evidence="3" id="KW-1185">Reference proteome</keyword>
<feature type="region of interest" description="Disordered" evidence="1">
    <location>
        <begin position="52"/>
        <end position="71"/>
    </location>
</feature>
<feature type="compositionally biased region" description="Low complexity" evidence="1">
    <location>
        <begin position="273"/>
        <end position="285"/>
    </location>
</feature>
<evidence type="ECO:0000313" key="2">
    <source>
        <dbReference type="EMBL" id="KAG2296366.1"/>
    </source>
</evidence>
<feature type="compositionally biased region" description="Basic and acidic residues" evidence="1">
    <location>
        <begin position="293"/>
        <end position="311"/>
    </location>
</feature>
<feature type="compositionally biased region" description="Acidic residues" evidence="1">
    <location>
        <begin position="381"/>
        <end position="390"/>
    </location>
</feature>
<evidence type="ECO:0000313" key="3">
    <source>
        <dbReference type="Proteomes" id="UP000886595"/>
    </source>
</evidence>
<name>A0A8X7RYK0_BRACI</name>
<feature type="region of interest" description="Disordered" evidence="1">
    <location>
        <begin position="268"/>
        <end position="445"/>
    </location>
</feature>
<dbReference type="AlphaFoldDB" id="A0A8X7RYK0"/>
<sequence length="532" mass="58806">MSFLTILGARSLSVFSYRILSRKTRLLCPKTPSQSKDMSMPFNVCLLPQSHNSKKKSPLPNRPPVVDYDSEGDANIEEAGSAAQTPARKTSTGTPKYVVIPGHAKALDFECNVKVNNIIPSPDDEWLMRSDFSWTDEVLDPEVDTMLKLIDEGFRFRKDMFTGSVTAQDLYRIKVERQREKEAKENNDRDNADTHETNSPDQNSPLPIANIVADILKDQFGGLERRLIDAMSSRFEGMERNIEGSVVDGIMSMQTVVIKALSNHEHITRTAAPRRPIQPQTQPTPEGGGLSPRPHDNTESRMADDTIRDVLGDLGSPHNRGKDPVTSSGSVIGRRTSRHVASDGAPASSPEGVNLTTDPLQTDSAPADQTSEAFQDKRPEPEEETNEEGDRENVGASDPVQHVVRPEEANPANAEGRKSKRSRQRPAVYKDYQCDPKVPGGSKQPPSVECLYEKMVDNLNILGHIKIAPDVAVPTGEFLSIAQRTQPMTAQVMDSLVRFLSRHPTATGVNVCFCDTSMPATLMEQYVWLRPL</sequence>
<dbReference type="OrthoDB" id="1052081at2759"/>
<dbReference type="Proteomes" id="UP000886595">
    <property type="component" value="Unassembled WGS sequence"/>
</dbReference>
<evidence type="ECO:0000256" key="1">
    <source>
        <dbReference type="SAM" id="MobiDB-lite"/>
    </source>
</evidence>
<dbReference type="EMBL" id="JAAMPC010000009">
    <property type="protein sequence ID" value="KAG2296366.1"/>
    <property type="molecule type" value="Genomic_DNA"/>
</dbReference>
<gene>
    <name evidence="2" type="ORF">Bca52824_043035</name>
</gene>
<comment type="caution">
    <text evidence="2">The sequence shown here is derived from an EMBL/GenBank/DDBJ whole genome shotgun (WGS) entry which is preliminary data.</text>
</comment>
<feature type="compositionally biased region" description="Basic and acidic residues" evidence="1">
    <location>
        <begin position="177"/>
        <end position="198"/>
    </location>
</feature>
<proteinExistence type="predicted"/>